<evidence type="ECO:0000313" key="2">
    <source>
        <dbReference type="EMBL" id="RMO89063.1"/>
    </source>
</evidence>
<dbReference type="EMBL" id="RBQC01000071">
    <property type="protein sequence ID" value="RMO89063.1"/>
    <property type="molecule type" value="Genomic_DNA"/>
</dbReference>
<proteinExistence type="predicted"/>
<feature type="domain" description="Tox-PL" evidence="1">
    <location>
        <begin position="305"/>
        <end position="401"/>
    </location>
</feature>
<protein>
    <submittedName>
        <fullName evidence="2">Putative Filamentous hemagglutinin, intein-containing</fullName>
    </submittedName>
</protein>
<organism evidence="2 3">
    <name type="scientific">Pseudomonas syringae pv. tagetis</name>
    <dbReference type="NCBI Taxonomy" id="129140"/>
    <lineage>
        <taxon>Bacteria</taxon>
        <taxon>Pseudomonadati</taxon>
        <taxon>Pseudomonadota</taxon>
        <taxon>Gammaproteobacteria</taxon>
        <taxon>Pseudomonadales</taxon>
        <taxon>Pseudomonadaceae</taxon>
        <taxon>Pseudomonas</taxon>
    </lineage>
</organism>
<comment type="caution">
    <text evidence="2">The sequence shown here is derived from an EMBL/GenBank/DDBJ whole genome shotgun (WGS) entry which is preliminary data.</text>
</comment>
<evidence type="ECO:0000313" key="3">
    <source>
        <dbReference type="Proteomes" id="UP000268056"/>
    </source>
</evidence>
<reference evidence="2 3" key="1">
    <citation type="submission" date="2018-08" db="EMBL/GenBank/DDBJ databases">
        <title>Recombination of ecologically and evolutionarily significant loci maintains genetic cohesion in the Pseudomonas syringae species complex.</title>
        <authorList>
            <person name="Dillon M."/>
            <person name="Thakur S."/>
            <person name="Almeida R.N.D."/>
            <person name="Weir B.S."/>
            <person name="Guttman D.S."/>
        </authorList>
    </citation>
    <scope>NUCLEOTIDE SEQUENCE [LARGE SCALE GENOMIC DNA]</scope>
    <source>
        <strain evidence="2 3">ICMP 4092</strain>
    </source>
</reference>
<evidence type="ECO:0000259" key="1">
    <source>
        <dbReference type="Pfam" id="PF15644"/>
    </source>
</evidence>
<name>A0A3M3Z5G6_9PSED</name>
<dbReference type="AlphaFoldDB" id="A0A3M3Z5G6"/>
<dbReference type="Proteomes" id="UP000268056">
    <property type="component" value="Unassembled WGS sequence"/>
</dbReference>
<dbReference type="InterPro" id="IPR028908">
    <property type="entry name" value="Tox-PL_dom"/>
</dbReference>
<gene>
    <name evidence="2" type="ORF">ALQ32_101629</name>
</gene>
<accession>A0A3M3Z5G6</accession>
<sequence>MSSQIVGALAAATQKDADASSIEKGSWIAKNSTQYNFLNDHDTKERNSAREAYEKDQGIDAARKLVSLEKSDQRSNNLLDAYKTNPESLTKADLSELQAYLQVYAYELTKSVGQEQAQTRLTSLLQSTTPATHGFSYAGTTEAKNAYSDAARAELDGVFAQLSWSRTKSAEEQIYANAKGTLLVNNEQQGLANIGGPAIYALSGPLGIGIRGIAAANGAAQIGYGLGQALDGDSWNAAGNMVFGSLALVGGLGTTKALSGGSGVRGAADSVDTGAGAKAIGAADETAGSIKNVNPGYPEAGRTHNCVNCSIATDATLAGNPASALPINSTKGVPLTVLEKQYGTKFSSVSSPETITQQMVGGGDGARGIVFGSYGPGQPGHVFNVVNQNGAIRYLGGQTGKPANMSNFKTLQLLRTN</sequence>
<dbReference type="Pfam" id="PF15644">
    <property type="entry name" value="Gln_amidase"/>
    <property type="match status" value="1"/>
</dbReference>